<gene>
    <name evidence="2" type="ORF">BTO30_15870</name>
</gene>
<accession>A0A1Q8Q1Q7</accession>
<dbReference type="AlphaFoldDB" id="A0A1Q8Q1Q7"/>
<reference evidence="2 3" key="1">
    <citation type="submission" date="2016-12" db="EMBL/GenBank/DDBJ databases">
        <title>Domibacillus antri genome sequencing.</title>
        <authorList>
            <person name="Verma A."/>
            <person name="Krishnamurthi S."/>
        </authorList>
    </citation>
    <scope>NUCLEOTIDE SEQUENCE [LARGE SCALE GENOMIC DNA]</scope>
    <source>
        <strain evidence="2 3">XD80</strain>
    </source>
</reference>
<sequence>MKKITFTRLAMLILASMLGLAACGDANQTASNQSNASSSSNVLRFYAAPQTGSWYPLAVGITETMKKNMPSLEQVSIEPGGGVANVVAIHGGQGEIGFSQAMPTVDGIGGNPPFKEKMDNVQYVASLFPHITQIVVLKDSGIKSIEDLKGKTINVGQKGLLTEEVARRILEAYDMSYEDMGSVQNLSFADAVEQMKDGRLDLMFWTVPLPFSVLTDLSQSKDMELLSLPDDKIEKLTAQNKGLVEATIPAGVYKGVDHEVQTIQSPLVVIANKNASEDLVYEFTKTLHDHLEEFKSIDPALESVNAEDLPADIGVPFHPGAEKFYKEKQLLK</sequence>
<comment type="caution">
    <text evidence="2">The sequence shown here is derived from an EMBL/GenBank/DDBJ whole genome shotgun (WGS) entry which is preliminary data.</text>
</comment>
<keyword evidence="1" id="KW-0732">Signal</keyword>
<dbReference type="CDD" id="cd13520">
    <property type="entry name" value="PBP2_TAXI_TRAP"/>
    <property type="match status" value="1"/>
</dbReference>
<dbReference type="SUPFAM" id="SSF53850">
    <property type="entry name" value="Periplasmic binding protein-like II"/>
    <property type="match status" value="1"/>
</dbReference>
<protein>
    <recommendedName>
        <fullName evidence="4">C4-dicarboxylate ABC transporter substrate-binding protein</fullName>
    </recommendedName>
</protein>
<dbReference type="Pfam" id="PF16868">
    <property type="entry name" value="NMT1_3"/>
    <property type="match status" value="1"/>
</dbReference>
<name>A0A1Q8Q1Q7_9BACI</name>
<dbReference type="PROSITE" id="PS51257">
    <property type="entry name" value="PROKAR_LIPOPROTEIN"/>
    <property type="match status" value="1"/>
</dbReference>
<evidence type="ECO:0000313" key="3">
    <source>
        <dbReference type="Proteomes" id="UP000185568"/>
    </source>
</evidence>
<dbReference type="OrthoDB" id="9776669at2"/>
<evidence type="ECO:0000256" key="1">
    <source>
        <dbReference type="SAM" id="SignalP"/>
    </source>
</evidence>
<dbReference type="InterPro" id="IPR011852">
    <property type="entry name" value="TRAP_TAXI"/>
</dbReference>
<organism evidence="2 3">
    <name type="scientific">Domibacillus antri</name>
    <dbReference type="NCBI Taxonomy" id="1714264"/>
    <lineage>
        <taxon>Bacteria</taxon>
        <taxon>Bacillati</taxon>
        <taxon>Bacillota</taxon>
        <taxon>Bacilli</taxon>
        <taxon>Bacillales</taxon>
        <taxon>Bacillaceae</taxon>
        <taxon>Domibacillus</taxon>
    </lineage>
</organism>
<dbReference type="PANTHER" id="PTHR42941:SF1">
    <property type="entry name" value="SLL1037 PROTEIN"/>
    <property type="match status" value="1"/>
</dbReference>
<dbReference type="EMBL" id="MSDU01000061">
    <property type="protein sequence ID" value="OLN21260.1"/>
    <property type="molecule type" value="Genomic_DNA"/>
</dbReference>
<evidence type="ECO:0008006" key="4">
    <source>
        <dbReference type="Google" id="ProtNLM"/>
    </source>
</evidence>
<proteinExistence type="predicted"/>
<feature type="chain" id="PRO_5039322843" description="C4-dicarboxylate ABC transporter substrate-binding protein" evidence="1">
    <location>
        <begin position="22"/>
        <end position="332"/>
    </location>
</feature>
<dbReference type="STRING" id="1714264.BTO30_15870"/>
<dbReference type="RefSeq" id="WP_075399671.1">
    <property type="nucleotide sequence ID" value="NZ_MSDU01000061.1"/>
</dbReference>
<dbReference type="Proteomes" id="UP000185568">
    <property type="component" value="Unassembled WGS sequence"/>
</dbReference>
<dbReference type="Gene3D" id="3.40.190.10">
    <property type="entry name" value="Periplasmic binding protein-like II"/>
    <property type="match status" value="2"/>
</dbReference>
<keyword evidence="3" id="KW-1185">Reference proteome</keyword>
<dbReference type="PANTHER" id="PTHR42941">
    <property type="entry name" value="SLL1037 PROTEIN"/>
    <property type="match status" value="1"/>
</dbReference>
<feature type="signal peptide" evidence="1">
    <location>
        <begin position="1"/>
        <end position="21"/>
    </location>
</feature>
<dbReference type="NCBIfam" id="TIGR02122">
    <property type="entry name" value="TRAP_TAXI"/>
    <property type="match status" value="1"/>
</dbReference>
<evidence type="ECO:0000313" key="2">
    <source>
        <dbReference type="EMBL" id="OLN21260.1"/>
    </source>
</evidence>